<name>A0A4Y2FX73_ARAVE</name>
<accession>A0A4Y2FX73</accession>
<dbReference type="EMBL" id="BGPR01001117">
    <property type="protein sequence ID" value="GBM45923.1"/>
    <property type="molecule type" value="Genomic_DNA"/>
</dbReference>
<evidence type="ECO:0000313" key="3">
    <source>
        <dbReference type="Proteomes" id="UP000499080"/>
    </source>
</evidence>
<reference evidence="2 3" key="1">
    <citation type="journal article" date="2019" name="Sci. Rep.">
        <title>Orb-weaving spider Araneus ventricosus genome elucidates the spidroin gene catalogue.</title>
        <authorList>
            <person name="Kono N."/>
            <person name="Nakamura H."/>
            <person name="Ohtoshi R."/>
            <person name="Moran D.A.P."/>
            <person name="Shinohara A."/>
            <person name="Yoshida Y."/>
            <person name="Fujiwara M."/>
            <person name="Mori M."/>
            <person name="Tomita M."/>
            <person name="Arakawa K."/>
        </authorList>
    </citation>
    <scope>NUCLEOTIDE SEQUENCE [LARGE SCALE GENOMIC DNA]</scope>
</reference>
<evidence type="ECO:0008006" key="4">
    <source>
        <dbReference type="Google" id="ProtNLM"/>
    </source>
</evidence>
<comment type="caution">
    <text evidence="2">The sequence shown here is derived from an EMBL/GenBank/DDBJ whole genome shotgun (WGS) entry which is preliminary data.</text>
</comment>
<feature type="signal peptide" evidence="1">
    <location>
        <begin position="1"/>
        <end position="27"/>
    </location>
</feature>
<protein>
    <recommendedName>
        <fullName evidence="4">Secreted protein</fullName>
    </recommendedName>
</protein>
<proteinExistence type="predicted"/>
<feature type="chain" id="PRO_5021467878" description="Secreted protein" evidence="1">
    <location>
        <begin position="28"/>
        <end position="101"/>
    </location>
</feature>
<keyword evidence="3" id="KW-1185">Reference proteome</keyword>
<gene>
    <name evidence="2" type="ORF">AVEN_206465_1</name>
</gene>
<evidence type="ECO:0000313" key="2">
    <source>
        <dbReference type="EMBL" id="GBM45923.1"/>
    </source>
</evidence>
<dbReference type="Proteomes" id="UP000499080">
    <property type="component" value="Unassembled WGS sequence"/>
</dbReference>
<keyword evidence="1" id="KW-0732">Signal</keyword>
<dbReference type="AlphaFoldDB" id="A0A4Y2FX73"/>
<evidence type="ECO:0000256" key="1">
    <source>
        <dbReference type="SAM" id="SignalP"/>
    </source>
</evidence>
<organism evidence="2 3">
    <name type="scientific">Araneus ventricosus</name>
    <name type="common">Orbweaver spider</name>
    <name type="synonym">Epeira ventricosa</name>
    <dbReference type="NCBI Taxonomy" id="182803"/>
    <lineage>
        <taxon>Eukaryota</taxon>
        <taxon>Metazoa</taxon>
        <taxon>Ecdysozoa</taxon>
        <taxon>Arthropoda</taxon>
        <taxon>Chelicerata</taxon>
        <taxon>Arachnida</taxon>
        <taxon>Araneae</taxon>
        <taxon>Araneomorphae</taxon>
        <taxon>Entelegynae</taxon>
        <taxon>Araneoidea</taxon>
        <taxon>Araneidae</taxon>
        <taxon>Araneus</taxon>
    </lineage>
</organism>
<sequence>MPVTGCACAFVWLVAVATTSRLRMTLAGSLDVGNTAVVPATRRAATHSPQSTETCYSAVCKMFRSEDGAREIFVRQEEGVVRCPIRSWILERRPLLAGTNQ</sequence>